<evidence type="ECO:0000256" key="8">
    <source>
        <dbReference type="RuleBase" id="RU000417"/>
    </source>
</evidence>
<evidence type="ECO:0000256" key="2">
    <source>
        <dbReference type="ARBA" id="ARBA00022679"/>
    </source>
</evidence>
<dbReference type="InterPro" id="IPR000551">
    <property type="entry name" value="MerR-type_HTH_dom"/>
</dbReference>
<dbReference type="GO" id="GO:0003677">
    <property type="term" value="F:DNA binding"/>
    <property type="evidence" value="ECO:0007669"/>
    <property type="project" value="InterPro"/>
</dbReference>
<dbReference type="SUPFAM" id="SSF46955">
    <property type="entry name" value="Putative DNA-binding domain"/>
    <property type="match status" value="1"/>
</dbReference>
<keyword evidence="4" id="KW-0680">Restriction system</keyword>
<evidence type="ECO:0000256" key="5">
    <source>
        <dbReference type="ARBA" id="ARBA00047422"/>
    </source>
</evidence>
<dbReference type="Gene3D" id="3.40.50.150">
    <property type="entry name" value="Vaccinia Virus protein VP39"/>
    <property type="match status" value="1"/>
</dbReference>
<evidence type="ECO:0000256" key="6">
    <source>
        <dbReference type="PROSITE-ProRule" id="PRU01016"/>
    </source>
</evidence>
<keyword evidence="1 6" id="KW-0489">Methyltransferase</keyword>
<sequence>MVIKDYYSVSEAAEILGKNPETLRRWDNDGKLEAVREPISNYRVYKKEQLEMFPEFKSYFNKIDKGNFEAPLKNYHVLELFAGAGGLAIGLEQAGINCTALNEIDKWACKTLRTNRPQWHVIENDIKEVNFSKYKGHVDVVTGGFPCQAFSYAGKKLGLEDARGTLFYEFARVVQETMPQICIGENVRGLLNHDGGKTLKGMISILDEIGYNVVSPVRVLKAINYNVPQKRERLILVAVRKDIHIEYQYPKPFSEIYTLKDALKKGALFPTNVPKSGGAKYPNHKKAVLDLVPPKGYWRDLPIDIQKEYMQKSFYLGGGKTGMARRIGWDEPCLTLTCSPAQKQTERCHPDETRPFTVREYARIQTFPDDWIFEGSISQQYKQIGNAVPVNLAKEIGFSIVSFLNKCYVAELETQPKLKDNELVN</sequence>
<dbReference type="Pfam" id="PF00145">
    <property type="entry name" value="DNA_methylase"/>
    <property type="match status" value="1"/>
</dbReference>
<dbReference type="InterPro" id="IPR029063">
    <property type="entry name" value="SAM-dependent_MTases_sf"/>
</dbReference>
<dbReference type="InterPro" id="IPR009061">
    <property type="entry name" value="DNA-bd_dom_put_sf"/>
</dbReference>
<dbReference type="GO" id="GO:0003886">
    <property type="term" value="F:DNA (cytosine-5-)-methyltransferase activity"/>
    <property type="evidence" value="ECO:0007669"/>
    <property type="project" value="UniProtKB-EC"/>
</dbReference>
<dbReference type="PROSITE" id="PS51679">
    <property type="entry name" value="SAM_MT_C5"/>
    <property type="match status" value="1"/>
</dbReference>
<dbReference type="CDD" id="cd04762">
    <property type="entry name" value="HTH_MerR-trunc"/>
    <property type="match status" value="1"/>
</dbReference>
<dbReference type="PANTHER" id="PTHR10629">
    <property type="entry name" value="CYTOSINE-SPECIFIC METHYLTRANSFERASE"/>
    <property type="match status" value="1"/>
</dbReference>
<evidence type="ECO:0000313" key="10">
    <source>
        <dbReference type="EMBL" id="MBJ6367620.1"/>
    </source>
</evidence>
<dbReference type="PROSITE" id="PS50937">
    <property type="entry name" value="HTH_MERR_2"/>
    <property type="match status" value="1"/>
</dbReference>
<keyword evidence="11" id="KW-1185">Reference proteome</keyword>
<keyword evidence="3 6" id="KW-0949">S-adenosyl-L-methionine</keyword>
<evidence type="ECO:0000313" key="11">
    <source>
        <dbReference type="Proteomes" id="UP000610931"/>
    </source>
</evidence>
<dbReference type="Gene3D" id="3.90.120.10">
    <property type="entry name" value="DNA Methylase, subunit A, domain 2"/>
    <property type="match status" value="1"/>
</dbReference>
<dbReference type="PROSITE" id="PS00094">
    <property type="entry name" value="C5_MTASE_1"/>
    <property type="match status" value="1"/>
</dbReference>
<gene>
    <name evidence="10" type="primary">dcm</name>
    <name evidence="10" type="ORF">JF259_05920</name>
</gene>
<comment type="caution">
    <text evidence="10">The sequence shown here is derived from an EMBL/GenBank/DDBJ whole genome shotgun (WGS) entry which is preliminary data.</text>
</comment>
<evidence type="ECO:0000256" key="7">
    <source>
        <dbReference type="RuleBase" id="RU000416"/>
    </source>
</evidence>
<reference evidence="10" key="1">
    <citation type="submission" date="2020-12" db="EMBL/GenBank/DDBJ databases">
        <title>Snuella sp. nov., isolated from sediment in Incheon.</title>
        <authorList>
            <person name="Kim W."/>
        </authorList>
    </citation>
    <scope>NUCLEOTIDE SEQUENCE</scope>
    <source>
        <strain evidence="10">CAU 1569</strain>
    </source>
</reference>
<dbReference type="Pfam" id="PF12728">
    <property type="entry name" value="HTH_17"/>
    <property type="match status" value="1"/>
</dbReference>
<dbReference type="CDD" id="cd00315">
    <property type="entry name" value="Cyt_C5_DNA_methylase"/>
    <property type="match status" value="1"/>
</dbReference>
<dbReference type="PRINTS" id="PR00105">
    <property type="entry name" value="C5METTRFRASE"/>
</dbReference>
<feature type="active site" evidence="6">
    <location>
        <position position="147"/>
    </location>
</feature>
<organism evidence="10 11">
    <name type="scientific">Snuella sedimenti</name>
    <dbReference type="NCBI Taxonomy" id="2798802"/>
    <lineage>
        <taxon>Bacteria</taxon>
        <taxon>Pseudomonadati</taxon>
        <taxon>Bacteroidota</taxon>
        <taxon>Flavobacteriia</taxon>
        <taxon>Flavobacteriales</taxon>
        <taxon>Flavobacteriaceae</taxon>
        <taxon>Snuella</taxon>
    </lineage>
</organism>
<dbReference type="GO" id="GO:0044027">
    <property type="term" value="P:negative regulation of gene expression via chromosomal CpG island methylation"/>
    <property type="evidence" value="ECO:0007669"/>
    <property type="project" value="TreeGrafter"/>
</dbReference>
<feature type="domain" description="HTH merR-type" evidence="9">
    <location>
        <begin position="6"/>
        <end position="51"/>
    </location>
</feature>
<evidence type="ECO:0000256" key="3">
    <source>
        <dbReference type="ARBA" id="ARBA00022691"/>
    </source>
</evidence>
<dbReference type="GO" id="GO:0009307">
    <property type="term" value="P:DNA restriction-modification system"/>
    <property type="evidence" value="ECO:0007669"/>
    <property type="project" value="UniProtKB-KW"/>
</dbReference>
<name>A0A8J7LRU5_9FLAO</name>
<dbReference type="GO" id="GO:0006355">
    <property type="term" value="P:regulation of DNA-templated transcription"/>
    <property type="evidence" value="ECO:0007669"/>
    <property type="project" value="InterPro"/>
</dbReference>
<dbReference type="InterPro" id="IPR031303">
    <property type="entry name" value="C5_meth_CS"/>
</dbReference>
<dbReference type="Proteomes" id="UP000610931">
    <property type="component" value="Unassembled WGS sequence"/>
</dbReference>
<dbReference type="InterPro" id="IPR050390">
    <property type="entry name" value="C5-Methyltransferase"/>
</dbReference>
<evidence type="ECO:0000259" key="9">
    <source>
        <dbReference type="PROSITE" id="PS50937"/>
    </source>
</evidence>
<accession>A0A8J7LRU5</accession>
<dbReference type="EC" id="2.1.1.37" evidence="8"/>
<dbReference type="EMBL" id="JAELVQ010000005">
    <property type="protein sequence ID" value="MBJ6367620.1"/>
    <property type="molecule type" value="Genomic_DNA"/>
</dbReference>
<dbReference type="PANTHER" id="PTHR10629:SF52">
    <property type="entry name" value="DNA (CYTOSINE-5)-METHYLTRANSFERASE 1"/>
    <property type="match status" value="1"/>
</dbReference>
<comment type="catalytic activity">
    <reaction evidence="5 8">
        <text>a 2'-deoxycytidine in DNA + S-adenosyl-L-methionine = a 5-methyl-2'-deoxycytidine in DNA + S-adenosyl-L-homocysteine + H(+)</text>
        <dbReference type="Rhea" id="RHEA:13681"/>
        <dbReference type="Rhea" id="RHEA-COMP:11369"/>
        <dbReference type="Rhea" id="RHEA-COMP:11370"/>
        <dbReference type="ChEBI" id="CHEBI:15378"/>
        <dbReference type="ChEBI" id="CHEBI:57856"/>
        <dbReference type="ChEBI" id="CHEBI:59789"/>
        <dbReference type="ChEBI" id="CHEBI:85452"/>
        <dbReference type="ChEBI" id="CHEBI:85454"/>
        <dbReference type="EC" id="2.1.1.37"/>
    </reaction>
</comment>
<dbReference type="AlphaFoldDB" id="A0A8J7LRU5"/>
<evidence type="ECO:0000256" key="4">
    <source>
        <dbReference type="ARBA" id="ARBA00022747"/>
    </source>
</evidence>
<proteinExistence type="inferred from homology"/>
<dbReference type="NCBIfam" id="TIGR00675">
    <property type="entry name" value="dcm"/>
    <property type="match status" value="1"/>
</dbReference>
<comment type="similarity">
    <text evidence="6 7">Belongs to the class I-like SAM-binding methyltransferase superfamily. C5-methyltransferase family.</text>
</comment>
<dbReference type="RefSeq" id="WP_199114386.1">
    <property type="nucleotide sequence ID" value="NZ_JAELVQ010000005.1"/>
</dbReference>
<dbReference type="Gene3D" id="1.10.1660.10">
    <property type="match status" value="1"/>
</dbReference>
<dbReference type="SUPFAM" id="SSF53335">
    <property type="entry name" value="S-adenosyl-L-methionine-dependent methyltransferases"/>
    <property type="match status" value="1"/>
</dbReference>
<protein>
    <recommendedName>
        <fullName evidence="8">Cytosine-specific methyltransferase</fullName>
        <ecNumber evidence="8">2.1.1.37</ecNumber>
    </recommendedName>
</protein>
<dbReference type="InterPro" id="IPR041657">
    <property type="entry name" value="HTH_17"/>
</dbReference>
<keyword evidence="2 6" id="KW-0808">Transferase</keyword>
<dbReference type="GO" id="GO:0032259">
    <property type="term" value="P:methylation"/>
    <property type="evidence" value="ECO:0007669"/>
    <property type="project" value="UniProtKB-KW"/>
</dbReference>
<dbReference type="PROSITE" id="PS00095">
    <property type="entry name" value="C5_MTASE_2"/>
    <property type="match status" value="1"/>
</dbReference>
<dbReference type="InterPro" id="IPR001525">
    <property type="entry name" value="C5_MeTfrase"/>
</dbReference>
<dbReference type="InterPro" id="IPR018117">
    <property type="entry name" value="C5_DNA_meth_AS"/>
</dbReference>
<evidence type="ECO:0000256" key="1">
    <source>
        <dbReference type="ARBA" id="ARBA00022603"/>
    </source>
</evidence>